<dbReference type="GO" id="GO:0006799">
    <property type="term" value="P:polyphosphate biosynthetic process"/>
    <property type="evidence" value="ECO:0007669"/>
    <property type="project" value="UniProtKB-ARBA"/>
</dbReference>
<comment type="caution">
    <text evidence="2">The sequence shown here is derived from an EMBL/GenBank/DDBJ whole genome shotgun (WGS) entry which is preliminary data.</text>
</comment>
<sequence length="258" mass="30853">MNRDLFLFIRHSPDTFAPYNTTIDQAKGGTNMSQIGRKELKFAISIPEYYILIHKLKWLMTRDENAGRDGKYHIRSAYFDNMDDRILTEKKEGYLNRDKYRVRIYNLSTSVIHLERKSKRNNQTFKTKCPLTRKEYEAIRRGETEWMEDDVRPLIRDLYGEMTRWLIKPVAVVDYEREAFTYPYGNVRITFDQNIRTSLRNTAMFDRDLPMVPVMEEPLIILEVKFDEYLPDMIKYALQAVDTRTEAYSKYQLSRMFG</sequence>
<dbReference type="InterPro" id="IPR042267">
    <property type="entry name" value="VTC_sf"/>
</dbReference>
<reference evidence="2 3" key="1">
    <citation type="submission" date="2019-08" db="EMBL/GenBank/DDBJ databases">
        <title>Bacillus genomes from the desert of Cuatro Cienegas, Coahuila.</title>
        <authorList>
            <person name="Olmedo-Alvarez G."/>
        </authorList>
    </citation>
    <scope>NUCLEOTIDE SEQUENCE [LARGE SCALE GENOMIC DNA]</scope>
    <source>
        <strain evidence="2 3">CH108_3D</strain>
    </source>
</reference>
<dbReference type="CDD" id="cd07750">
    <property type="entry name" value="PolyPPase_VTC_like"/>
    <property type="match status" value="1"/>
</dbReference>
<organism evidence="2 3">
    <name type="scientific">Rossellomorea marisflavi</name>
    <dbReference type="NCBI Taxonomy" id="189381"/>
    <lineage>
        <taxon>Bacteria</taxon>
        <taxon>Bacillati</taxon>
        <taxon>Bacillota</taxon>
        <taxon>Bacilli</taxon>
        <taxon>Bacillales</taxon>
        <taxon>Bacillaceae</taxon>
        <taxon>Rossellomorea</taxon>
    </lineage>
</organism>
<proteinExistence type="predicted"/>
<dbReference type="InterPro" id="IPR018966">
    <property type="entry name" value="VTC_domain"/>
</dbReference>
<gene>
    <name evidence="2" type="ORF">FZC83_20145</name>
</gene>
<evidence type="ECO:0000313" key="3">
    <source>
        <dbReference type="Proteomes" id="UP000322997"/>
    </source>
</evidence>
<name>A0A5D4RIP6_9BACI</name>
<dbReference type="InterPro" id="IPR033469">
    <property type="entry name" value="CYTH-like_dom_sf"/>
</dbReference>
<protein>
    <submittedName>
        <fullName evidence="2">Polyphosphate polymerase domain-containing protein</fullName>
    </submittedName>
</protein>
<dbReference type="SUPFAM" id="SSF55154">
    <property type="entry name" value="CYTH-like phosphatases"/>
    <property type="match status" value="1"/>
</dbReference>
<feature type="domain" description="VTC" evidence="1">
    <location>
        <begin position="37"/>
        <end position="253"/>
    </location>
</feature>
<evidence type="ECO:0000259" key="1">
    <source>
        <dbReference type="Pfam" id="PF09359"/>
    </source>
</evidence>
<evidence type="ECO:0000313" key="2">
    <source>
        <dbReference type="EMBL" id="TYS49558.1"/>
    </source>
</evidence>
<dbReference type="Pfam" id="PF09359">
    <property type="entry name" value="VTC"/>
    <property type="match status" value="1"/>
</dbReference>
<dbReference type="EMBL" id="VTEQ01000008">
    <property type="protein sequence ID" value="TYS49558.1"/>
    <property type="molecule type" value="Genomic_DNA"/>
</dbReference>
<dbReference type="Gene3D" id="3.20.100.30">
    <property type="entry name" value="VTC, catalytic tunnel domain"/>
    <property type="match status" value="1"/>
</dbReference>
<dbReference type="Proteomes" id="UP000322997">
    <property type="component" value="Unassembled WGS sequence"/>
</dbReference>
<dbReference type="AlphaFoldDB" id="A0A5D4RIP6"/>
<accession>A0A5D4RIP6</accession>